<dbReference type="InterPro" id="IPR010255">
    <property type="entry name" value="Haem_peroxidase_sf"/>
</dbReference>
<organism evidence="1 2">
    <name type="scientific">Ciona savignyi</name>
    <name type="common">Pacific transparent sea squirt</name>
    <dbReference type="NCBI Taxonomy" id="51511"/>
    <lineage>
        <taxon>Eukaryota</taxon>
        <taxon>Metazoa</taxon>
        <taxon>Chordata</taxon>
        <taxon>Tunicata</taxon>
        <taxon>Ascidiacea</taxon>
        <taxon>Phlebobranchia</taxon>
        <taxon>Cionidae</taxon>
        <taxon>Ciona</taxon>
    </lineage>
</organism>
<dbReference type="GO" id="GO:0006979">
    <property type="term" value="P:response to oxidative stress"/>
    <property type="evidence" value="ECO:0007669"/>
    <property type="project" value="InterPro"/>
</dbReference>
<reference evidence="2" key="1">
    <citation type="submission" date="2003-08" db="EMBL/GenBank/DDBJ databases">
        <authorList>
            <person name="Birren B."/>
            <person name="Nusbaum C."/>
            <person name="Abebe A."/>
            <person name="Abouelleil A."/>
            <person name="Adekoya E."/>
            <person name="Ait-zahra M."/>
            <person name="Allen N."/>
            <person name="Allen T."/>
            <person name="An P."/>
            <person name="Anderson M."/>
            <person name="Anderson S."/>
            <person name="Arachchi H."/>
            <person name="Armbruster J."/>
            <person name="Bachantsang P."/>
            <person name="Baldwin J."/>
            <person name="Barry A."/>
            <person name="Bayul T."/>
            <person name="Blitshsteyn B."/>
            <person name="Bloom T."/>
            <person name="Blye J."/>
            <person name="Boguslavskiy L."/>
            <person name="Borowsky M."/>
            <person name="Boukhgalter B."/>
            <person name="Brunache A."/>
            <person name="Butler J."/>
            <person name="Calixte N."/>
            <person name="Calvo S."/>
            <person name="Camarata J."/>
            <person name="Campo K."/>
            <person name="Chang J."/>
            <person name="Cheshatsang Y."/>
            <person name="Citroen M."/>
            <person name="Collymore A."/>
            <person name="Considine T."/>
            <person name="Cook A."/>
            <person name="Cooke P."/>
            <person name="Corum B."/>
            <person name="Cuomo C."/>
            <person name="David R."/>
            <person name="Dawoe T."/>
            <person name="Degray S."/>
            <person name="Dodge S."/>
            <person name="Dooley K."/>
            <person name="Dorje P."/>
            <person name="Dorjee K."/>
            <person name="Dorris L."/>
            <person name="Duffey N."/>
            <person name="Dupes A."/>
            <person name="Elkins T."/>
            <person name="Engels R."/>
            <person name="Erickson J."/>
            <person name="Farina A."/>
            <person name="Faro S."/>
            <person name="Ferreira P."/>
            <person name="Fischer H."/>
            <person name="Fitzgerald M."/>
            <person name="Foley K."/>
            <person name="Gage D."/>
            <person name="Galagan J."/>
            <person name="Gearin G."/>
            <person name="Gnerre S."/>
            <person name="Gnirke A."/>
            <person name="Goyette A."/>
            <person name="Graham J."/>
            <person name="Grandbois E."/>
            <person name="Gyaltsen K."/>
            <person name="Hafez N."/>
            <person name="Hagopian D."/>
            <person name="Hagos B."/>
            <person name="Hall J."/>
            <person name="Hatcher B."/>
            <person name="Heller A."/>
            <person name="Higgins H."/>
            <person name="Honan T."/>
            <person name="Horn A."/>
            <person name="Houde N."/>
            <person name="Hughes L."/>
            <person name="Hulme W."/>
            <person name="Husby E."/>
            <person name="Iliev I."/>
            <person name="Jaffe D."/>
            <person name="Jones C."/>
            <person name="Kamal M."/>
            <person name="Kamat A."/>
            <person name="Kamvysselis M."/>
            <person name="Karlsson E."/>
            <person name="Kells C."/>
            <person name="Kieu A."/>
            <person name="Kisner P."/>
            <person name="Kodira C."/>
            <person name="Kulbokas E."/>
            <person name="Labutti K."/>
            <person name="Lama D."/>
            <person name="Landers T."/>
            <person name="Leger J."/>
            <person name="Levine S."/>
            <person name="Lewis D."/>
            <person name="Lewis T."/>
            <person name="Lindblad-toh K."/>
            <person name="Liu X."/>
            <person name="Lokyitsang T."/>
            <person name="Lokyitsang Y."/>
            <person name="Lucien O."/>
            <person name="Lui A."/>
            <person name="Ma L.J."/>
            <person name="Mabbitt R."/>
            <person name="Macdonald J."/>
            <person name="Maclean C."/>
            <person name="Major J."/>
            <person name="Manning J."/>
            <person name="Marabella R."/>
            <person name="Maru K."/>
            <person name="Matthews C."/>
            <person name="Mauceli E."/>
            <person name="Mccarthy M."/>
            <person name="Mcdonough S."/>
            <person name="Mcghee T."/>
            <person name="Meldrim J."/>
            <person name="Meneus L."/>
            <person name="Mesirov J."/>
            <person name="Mihalev A."/>
            <person name="Mihova T."/>
            <person name="Mikkelsen T."/>
            <person name="Mlenga V."/>
            <person name="Moru K."/>
            <person name="Mozes J."/>
            <person name="Mulrain L."/>
            <person name="Munson G."/>
            <person name="Naylor J."/>
            <person name="Newes C."/>
            <person name="Nguyen C."/>
            <person name="Nguyen N."/>
            <person name="Nguyen T."/>
            <person name="Nicol R."/>
            <person name="Nielsen C."/>
            <person name="Nizzari M."/>
            <person name="Norbu C."/>
            <person name="Norbu N."/>
            <person name="O'donnell P."/>
            <person name="Okoawo O."/>
            <person name="O'leary S."/>
            <person name="Omotosho B."/>
            <person name="O'neill K."/>
            <person name="Osman S."/>
            <person name="Parker S."/>
            <person name="Perrin D."/>
            <person name="Phunkhang P."/>
            <person name="Piqani B."/>
            <person name="Purcell S."/>
            <person name="Rachupka T."/>
            <person name="Ramasamy U."/>
            <person name="Rameau R."/>
            <person name="Ray V."/>
            <person name="Raymond C."/>
            <person name="Retta R."/>
            <person name="Richardson S."/>
            <person name="Rise C."/>
            <person name="Rodriguez J."/>
            <person name="Rogers J."/>
            <person name="Rogov P."/>
            <person name="Rutman M."/>
            <person name="Schupbach R."/>
            <person name="Seaman C."/>
            <person name="Settipalli S."/>
            <person name="Sharpe T."/>
            <person name="Sheridan J."/>
            <person name="Sherpa N."/>
            <person name="Shi J."/>
            <person name="Smirnov S."/>
            <person name="Smith C."/>
            <person name="Sougnez C."/>
            <person name="Spencer B."/>
            <person name="Stalker J."/>
            <person name="Stange-thomann N."/>
            <person name="Stavropoulos S."/>
            <person name="Stetson K."/>
            <person name="Stone C."/>
            <person name="Stone S."/>
            <person name="Stubbs M."/>
            <person name="Talamas J."/>
            <person name="Tchuinga P."/>
            <person name="Tenzing P."/>
            <person name="Tesfaye S."/>
            <person name="Theodore J."/>
            <person name="Thoulutsang Y."/>
            <person name="Topham K."/>
            <person name="Towey S."/>
            <person name="Tsamla T."/>
            <person name="Tsomo N."/>
            <person name="Vallee D."/>
            <person name="Vassiliev H."/>
            <person name="Venkataraman V."/>
            <person name="Vinson J."/>
            <person name="Vo A."/>
            <person name="Wade C."/>
            <person name="Wang S."/>
            <person name="Wangchuk T."/>
            <person name="Wangdi T."/>
            <person name="Whittaker C."/>
            <person name="Wilkinson J."/>
            <person name="Wu Y."/>
            <person name="Wyman D."/>
            <person name="Yadav S."/>
            <person name="Yang S."/>
            <person name="Yang X."/>
            <person name="Yeager S."/>
            <person name="Yee E."/>
            <person name="Young G."/>
            <person name="Zainoun J."/>
            <person name="Zembeck L."/>
            <person name="Zimmer A."/>
            <person name="Zody M."/>
            <person name="Lander E."/>
        </authorList>
    </citation>
    <scope>NUCLEOTIDE SEQUENCE [LARGE SCALE GENOMIC DNA]</scope>
</reference>
<evidence type="ECO:0000313" key="2">
    <source>
        <dbReference type="Proteomes" id="UP000007875"/>
    </source>
</evidence>
<keyword evidence="2" id="KW-1185">Reference proteome</keyword>
<dbReference type="InterPro" id="IPR019791">
    <property type="entry name" value="Haem_peroxidase_animal"/>
</dbReference>
<reference evidence="1" key="2">
    <citation type="submission" date="2025-08" db="UniProtKB">
        <authorList>
            <consortium name="Ensembl"/>
        </authorList>
    </citation>
    <scope>IDENTIFICATION</scope>
</reference>
<dbReference type="PROSITE" id="PS50292">
    <property type="entry name" value="PEROXIDASE_3"/>
    <property type="match status" value="1"/>
</dbReference>
<proteinExistence type="predicted"/>
<dbReference type="Gene3D" id="1.10.640.10">
    <property type="entry name" value="Haem peroxidase domain superfamily, animal type"/>
    <property type="match status" value="1"/>
</dbReference>
<dbReference type="PANTHER" id="PTHR11475:SF144">
    <property type="entry name" value="NAD(P)H OXIDASE (H2O2-FORMING)"/>
    <property type="match status" value="1"/>
</dbReference>
<name>H2ZNH2_CIOSA</name>
<dbReference type="InParanoid" id="H2ZNH2"/>
<protein>
    <submittedName>
        <fullName evidence="1">Uncharacterized protein</fullName>
    </submittedName>
</protein>
<evidence type="ECO:0000313" key="1">
    <source>
        <dbReference type="Ensembl" id="ENSCSAVP00000019138.1"/>
    </source>
</evidence>
<dbReference type="HOGENOM" id="CLU_1726393_0_0_1"/>
<dbReference type="eggNOG" id="KOG0039">
    <property type="taxonomic scope" value="Eukaryota"/>
</dbReference>
<dbReference type="AlphaFoldDB" id="H2ZNH2"/>
<sequence>VYHKVKTAKRLFSTGSRTGNENPFLLSVGITWFRHHNWLARQLGGQHSDWSEEKVFNEARLRNIATLQKVVFYDWLPLVLGSCTKCGEITSYTGYKASVSSAISNVFQSAAMNYIDTMVPSAVFVPSNLKRVFGTCNISREDDDNTESDDDS</sequence>
<dbReference type="Ensembl" id="ENSCSAVT00000019345.1">
    <property type="protein sequence ID" value="ENSCSAVP00000019138.1"/>
    <property type="gene ID" value="ENSCSAVG00000011239.1"/>
</dbReference>
<dbReference type="PANTHER" id="PTHR11475">
    <property type="entry name" value="OXIDASE/PEROXIDASE"/>
    <property type="match status" value="1"/>
</dbReference>
<dbReference type="Pfam" id="PF03098">
    <property type="entry name" value="An_peroxidase"/>
    <property type="match status" value="1"/>
</dbReference>
<dbReference type="GO" id="GO:0004601">
    <property type="term" value="F:peroxidase activity"/>
    <property type="evidence" value="ECO:0007669"/>
    <property type="project" value="InterPro"/>
</dbReference>
<dbReference type="SUPFAM" id="SSF48113">
    <property type="entry name" value="Heme-dependent peroxidases"/>
    <property type="match status" value="1"/>
</dbReference>
<dbReference type="GeneTree" id="ENSGT00940000163963"/>
<dbReference type="PRINTS" id="PR00457">
    <property type="entry name" value="ANPEROXIDASE"/>
</dbReference>
<dbReference type="STRING" id="51511.ENSCSAVP00000019138"/>
<dbReference type="GO" id="GO:0020037">
    <property type="term" value="F:heme binding"/>
    <property type="evidence" value="ECO:0007669"/>
    <property type="project" value="InterPro"/>
</dbReference>
<dbReference type="InterPro" id="IPR037120">
    <property type="entry name" value="Haem_peroxidase_sf_animal"/>
</dbReference>
<reference evidence="1" key="3">
    <citation type="submission" date="2025-09" db="UniProtKB">
        <authorList>
            <consortium name="Ensembl"/>
        </authorList>
    </citation>
    <scope>IDENTIFICATION</scope>
</reference>
<dbReference type="Proteomes" id="UP000007875">
    <property type="component" value="Unassembled WGS sequence"/>
</dbReference>
<accession>H2ZNH2</accession>